<dbReference type="Proteomes" id="UP001473302">
    <property type="component" value="Unassembled WGS sequence"/>
</dbReference>
<accession>A0ABP9YPR3</accession>
<evidence type="ECO:0000256" key="1">
    <source>
        <dbReference type="ARBA" id="ARBA00004173"/>
    </source>
</evidence>
<dbReference type="InterPro" id="IPR006571">
    <property type="entry name" value="TLDc_dom"/>
</dbReference>
<dbReference type="PANTHER" id="PTHR23354">
    <property type="entry name" value="NUCLEOLAR PROTEIN 7/ESTROGEN RECEPTOR COACTIVATOR-RELATED"/>
    <property type="match status" value="1"/>
</dbReference>
<keyword evidence="3" id="KW-0496">Mitochondrion</keyword>
<dbReference type="PANTHER" id="PTHR23354:SF62">
    <property type="entry name" value="MUSTARD, ISOFORM V"/>
    <property type="match status" value="1"/>
</dbReference>
<keyword evidence="7" id="KW-1185">Reference proteome</keyword>
<evidence type="ECO:0000313" key="6">
    <source>
        <dbReference type="EMBL" id="GAA5808830.1"/>
    </source>
</evidence>
<comment type="caution">
    <text evidence="6">The sequence shown here is derived from an EMBL/GenBank/DDBJ whole genome shotgun (WGS) entry which is preliminary data.</text>
</comment>
<evidence type="ECO:0000313" key="7">
    <source>
        <dbReference type="Proteomes" id="UP001473302"/>
    </source>
</evidence>
<feature type="domain" description="TLDc" evidence="5">
    <location>
        <begin position="25"/>
        <end position="98"/>
    </location>
</feature>
<organism evidence="6 7">
    <name type="scientific">Mucor flavus</name>
    <dbReference type="NCBI Taxonomy" id="439312"/>
    <lineage>
        <taxon>Eukaryota</taxon>
        <taxon>Fungi</taxon>
        <taxon>Fungi incertae sedis</taxon>
        <taxon>Mucoromycota</taxon>
        <taxon>Mucoromycotina</taxon>
        <taxon>Mucoromycetes</taxon>
        <taxon>Mucorales</taxon>
        <taxon>Mucorineae</taxon>
        <taxon>Mucoraceae</taxon>
        <taxon>Mucor</taxon>
    </lineage>
</organism>
<reference evidence="6 7" key="1">
    <citation type="submission" date="2024-04" db="EMBL/GenBank/DDBJ databases">
        <title>genome sequences of Mucor flavus KT1a and Helicostylum pulchrum KT1b strains isolated from the surface of a dry-aged beef.</title>
        <authorList>
            <person name="Toyotome T."/>
            <person name="Hosono M."/>
            <person name="Torimaru M."/>
            <person name="Fukuda K."/>
            <person name="Mikami N."/>
        </authorList>
    </citation>
    <scope>NUCLEOTIDE SEQUENCE [LARGE SCALE GENOMIC DNA]</scope>
    <source>
        <strain evidence="6 7">KT1a</strain>
    </source>
</reference>
<evidence type="ECO:0000256" key="2">
    <source>
        <dbReference type="ARBA" id="ARBA00009540"/>
    </source>
</evidence>
<comment type="subcellular location">
    <subcellularLocation>
        <location evidence="1">Mitochondrion</location>
    </subcellularLocation>
</comment>
<protein>
    <recommendedName>
        <fullName evidence="4">Oxidation resistance protein 1</fullName>
    </recommendedName>
</protein>
<gene>
    <name evidence="6" type="ORF">MFLAVUS_002228</name>
</gene>
<name>A0ABP9YPR3_9FUNG</name>
<dbReference type="Pfam" id="PF07534">
    <property type="entry name" value="TLD"/>
    <property type="match status" value="1"/>
</dbReference>
<evidence type="ECO:0000256" key="3">
    <source>
        <dbReference type="ARBA" id="ARBA00023128"/>
    </source>
</evidence>
<proteinExistence type="inferred from homology"/>
<comment type="similarity">
    <text evidence="2">Belongs to the OXR1 family.</text>
</comment>
<evidence type="ECO:0000259" key="5">
    <source>
        <dbReference type="Pfam" id="PF07534"/>
    </source>
</evidence>
<sequence length="99" mass="11467">MRYSALIYQKEYIWIPVVMVQNKKTKMVIVYPWTMVNDYLVYSNGEFFAVGGGQGKFGLWLHADLTHGYTESCGTFNNPSLTIDSSFECVALEIWDFQY</sequence>
<evidence type="ECO:0000256" key="4">
    <source>
        <dbReference type="ARBA" id="ARBA00040604"/>
    </source>
</evidence>
<dbReference type="EMBL" id="BAABUK010000003">
    <property type="protein sequence ID" value="GAA5808830.1"/>
    <property type="molecule type" value="Genomic_DNA"/>
</dbReference>